<evidence type="ECO:0000313" key="1">
    <source>
        <dbReference type="EMBL" id="KAJ8123663.1"/>
    </source>
</evidence>
<evidence type="ECO:0000313" key="2">
    <source>
        <dbReference type="Proteomes" id="UP001153334"/>
    </source>
</evidence>
<proteinExistence type="predicted"/>
<keyword evidence="2" id="KW-1185">Reference proteome</keyword>
<dbReference type="Proteomes" id="UP001153334">
    <property type="component" value="Unassembled WGS sequence"/>
</dbReference>
<sequence>MEAIILVPIFVVGVTSHLAFFRVGEHHLYSSRYVLAAITAFVLSIFIHSYFFQLSSRIATFRTLVIASSYFGGLYSSLVLFRVFFHPLRNFPGPLGCKVSSAWFATYTRKQDAFRQLLKLHQKYGQFLQIGSNDLSIAHPRAVQAIYGLDSKCRKADWYDLTHPMVSLQSTRDDGLHSHRRRIWSTAFGHRNLVDYDERMAWYRELLVKAIEDSDGRSMDVTKLFKSYSFDVMGELAFGRSFGMLETNEEHEAVKLLNAGLFALGYKLPMWFFRLVTSIPGATKDWWGFISYCISQLEARMEAKKDKKDIMSCLLKPLNGRPPTGFDRTLLEGDAQLIIVAGSDTTSTTLTTIIRYLAQYPHHVAKIRAEIDSLPRNELEDYTHTDLAGLKHLNGVINETLRLFPPVPTILPRITPPDGLDIGGTFIPGNTTVFCPQFVVGRSPDCYVSPDEFIPERWYSQRELIRDASCFAPFSIGQYGCVGQPLALLTMRATVSRIIANYDIRAAPSQNLAAFDEKMQEHFTFAPPELELSFTRRQVTR</sequence>
<protein>
    <submittedName>
        <fullName evidence="1">Uncharacterized protein</fullName>
    </submittedName>
</protein>
<accession>A0ACC2J841</accession>
<dbReference type="EMBL" id="JAPESX010000055">
    <property type="protein sequence ID" value="KAJ8123663.1"/>
    <property type="molecule type" value="Genomic_DNA"/>
</dbReference>
<organism evidence="1 2">
    <name type="scientific">Nemania bipapillata</name>
    <dbReference type="NCBI Taxonomy" id="110536"/>
    <lineage>
        <taxon>Eukaryota</taxon>
        <taxon>Fungi</taxon>
        <taxon>Dikarya</taxon>
        <taxon>Ascomycota</taxon>
        <taxon>Pezizomycotina</taxon>
        <taxon>Sordariomycetes</taxon>
        <taxon>Xylariomycetidae</taxon>
        <taxon>Xylariales</taxon>
        <taxon>Xylariaceae</taxon>
        <taxon>Nemania</taxon>
    </lineage>
</organism>
<gene>
    <name evidence="1" type="ORF">ONZ43_g442</name>
</gene>
<reference evidence="1" key="1">
    <citation type="submission" date="2022-11" db="EMBL/GenBank/DDBJ databases">
        <title>Genome Sequence of Nemania bipapillata.</title>
        <authorList>
            <person name="Buettner E."/>
        </authorList>
    </citation>
    <scope>NUCLEOTIDE SEQUENCE</scope>
    <source>
        <strain evidence="1">CP14</strain>
    </source>
</reference>
<name>A0ACC2J841_9PEZI</name>
<comment type="caution">
    <text evidence="1">The sequence shown here is derived from an EMBL/GenBank/DDBJ whole genome shotgun (WGS) entry which is preliminary data.</text>
</comment>